<feature type="non-terminal residue" evidence="2">
    <location>
        <position position="1"/>
    </location>
</feature>
<dbReference type="InterPro" id="IPR036047">
    <property type="entry name" value="F-box-like_dom_sf"/>
</dbReference>
<dbReference type="AlphaFoldDB" id="A0AA38BQ16"/>
<organism evidence="2 3">
    <name type="scientific">Taxus chinensis</name>
    <name type="common">Chinese yew</name>
    <name type="synonym">Taxus wallichiana var. chinensis</name>
    <dbReference type="NCBI Taxonomy" id="29808"/>
    <lineage>
        <taxon>Eukaryota</taxon>
        <taxon>Viridiplantae</taxon>
        <taxon>Streptophyta</taxon>
        <taxon>Embryophyta</taxon>
        <taxon>Tracheophyta</taxon>
        <taxon>Spermatophyta</taxon>
        <taxon>Pinopsida</taxon>
        <taxon>Pinidae</taxon>
        <taxon>Conifers II</taxon>
        <taxon>Cupressales</taxon>
        <taxon>Taxaceae</taxon>
        <taxon>Taxus</taxon>
    </lineage>
</organism>
<evidence type="ECO:0000259" key="1">
    <source>
        <dbReference type="PROSITE" id="PS50181"/>
    </source>
</evidence>
<accession>A0AA38BQ16</accession>
<protein>
    <recommendedName>
        <fullName evidence="1">F-box domain-containing protein</fullName>
    </recommendedName>
</protein>
<comment type="caution">
    <text evidence="2">The sequence shown here is derived from an EMBL/GenBank/DDBJ whole genome shotgun (WGS) entry which is preliminary data.</text>
</comment>
<gene>
    <name evidence="2" type="ORF">KI387_032408</name>
</gene>
<dbReference type="OMA" id="DEIWEPL"/>
<dbReference type="EMBL" id="JAHRHJ020003813">
    <property type="protein sequence ID" value="KAH9288291.1"/>
    <property type="molecule type" value="Genomic_DNA"/>
</dbReference>
<name>A0AA38BQ16_TAXCH</name>
<sequence length="349" mass="40991">WKQLQGTWKHPASLSTRVLEKMLLSKSKKQVKSAEDNSDNPAFPLLDLPELVLENILCGASPYCLCQLAQTCRDLRKRCRSDEIWEPLFNERWGKIAGMNAFALWKRTLFRKHASICEKPASLWMRPFRCIWYFSRSGSKVTAAELVIRPNEGFVNLYWQLERGEFWFPGQVFNREHGHAGFMLSCYDADLNYDRNSDSFCARYSPHSARSLVMEEGISWERIRKPLVGTSPSELYIPDVPEQLRPGDHIEVQWKRSPSFPYGWWYGIVGHTDNCRSENHNCRCHLEEMVWLEFRQYATGSRWRRIQMRRNRAPEVGSEMDGFYGGIRKLNNKEDISAWLQMWPKDPLK</sequence>
<dbReference type="Pfam" id="PF12937">
    <property type="entry name" value="F-box-like"/>
    <property type="match status" value="1"/>
</dbReference>
<dbReference type="PANTHER" id="PTHR31482:SF18">
    <property type="entry name" value="ESTS AU081301(E20138)"/>
    <property type="match status" value="1"/>
</dbReference>
<keyword evidence="3" id="KW-1185">Reference proteome</keyword>
<reference evidence="2 3" key="1">
    <citation type="journal article" date="2021" name="Nat. Plants">
        <title>The Taxus genome provides insights into paclitaxel biosynthesis.</title>
        <authorList>
            <person name="Xiong X."/>
            <person name="Gou J."/>
            <person name="Liao Q."/>
            <person name="Li Y."/>
            <person name="Zhou Q."/>
            <person name="Bi G."/>
            <person name="Li C."/>
            <person name="Du R."/>
            <person name="Wang X."/>
            <person name="Sun T."/>
            <person name="Guo L."/>
            <person name="Liang H."/>
            <person name="Lu P."/>
            <person name="Wu Y."/>
            <person name="Zhang Z."/>
            <person name="Ro D.K."/>
            <person name="Shang Y."/>
            <person name="Huang S."/>
            <person name="Yan J."/>
        </authorList>
    </citation>
    <scope>NUCLEOTIDE SEQUENCE [LARGE SCALE GENOMIC DNA]</scope>
    <source>
        <strain evidence="2">Ta-2019</strain>
    </source>
</reference>
<dbReference type="InterPro" id="IPR001810">
    <property type="entry name" value="F-box_dom"/>
</dbReference>
<evidence type="ECO:0000313" key="3">
    <source>
        <dbReference type="Proteomes" id="UP000824469"/>
    </source>
</evidence>
<evidence type="ECO:0000313" key="2">
    <source>
        <dbReference type="EMBL" id="KAH9288291.1"/>
    </source>
</evidence>
<dbReference type="Gene3D" id="1.20.1280.50">
    <property type="match status" value="1"/>
</dbReference>
<dbReference type="Proteomes" id="UP000824469">
    <property type="component" value="Unassembled WGS sequence"/>
</dbReference>
<feature type="domain" description="F-box" evidence="1">
    <location>
        <begin position="42"/>
        <end position="88"/>
    </location>
</feature>
<dbReference type="PROSITE" id="PS50181">
    <property type="entry name" value="FBOX"/>
    <property type="match status" value="1"/>
</dbReference>
<proteinExistence type="predicted"/>
<dbReference type="SUPFAM" id="SSF81383">
    <property type="entry name" value="F-box domain"/>
    <property type="match status" value="1"/>
</dbReference>
<dbReference type="PANTHER" id="PTHR31482">
    <property type="entry name" value="ESTS AU081301(E20138)"/>
    <property type="match status" value="1"/>
</dbReference>